<protein>
    <recommendedName>
        <fullName evidence="3">C-type lectin domain-containing protein</fullName>
    </recommendedName>
</protein>
<keyword evidence="2" id="KW-1133">Transmembrane helix</keyword>
<dbReference type="GeneID" id="20239407"/>
<dbReference type="InterPro" id="IPR016187">
    <property type="entry name" value="CTDL_fold"/>
</dbReference>
<dbReference type="RefSeq" id="XP_009057739.1">
    <property type="nucleotide sequence ID" value="XM_009059491.1"/>
</dbReference>
<organism evidence="4 5">
    <name type="scientific">Lottia gigantea</name>
    <name type="common">Giant owl limpet</name>
    <dbReference type="NCBI Taxonomy" id="225164"/>
    <lineage>
        <taxon>Eukaryota</taxon>
        <taxon>Metazoa</taxon>
        <taxon>Spiralia</taxon>
        <taxon>Lophotrochozoa</taxon>
        <taxon>Mollusca</taxon>
        <taxon>Gastropoda</taxon>
        <taxon>Patellogastropoda</taxon>
        <taxon>Lottioidea</taxon>
        <taxon>Lottiidae</taxon>
        <taxon>Lottia</taxon>
    </lineage>
</organism>
<dbReference type="PROSITE" id="PS50041">
    <property type="entry name" value="C_TYPE_LECTIN_2"/>
    <property type="match status" value="1"/>
</dbReference>
<dbReference type="Proteomes" id="UP000030746">
    <property type="component" value="Unassembled WGS sequence"/>
</dbReference>
<name>V4A9C5_LOTGI</name>
<dbReference type="OMA" id="FWINETL"/>
<reference evidence="4 5" key="1">
    <citation type="journal article" date="2013" name="Nature">
        <title>Insights into bilaterian evolution from three spiralian genomes.</title>
        <authorList>
            <person name="Simakov O."/>
            <person name="Marletaz F."/>
            <person name="Cho S.J."/>
            <person name="Edsinger-Gonzales E."/>
            <person name="Havlak P."/>
            <person name="Hellsten U."/>
            <person name="Kuo D.H."/>
            <person name="Larsson T."/>
            <person name="Lv J."/>
            <person name="Arendt D."/>
            <person name="Savage R."/>
            <person name="Osoegawa K."/>
            <person name="de Jong P."/>
            <person name="Grimwood J."/>
            <person name="Chapman J.A."/>
            <person name="Shapiro H."/>
            <person name="Aerts A."/>
            <person name="Otillar R.P."/>
            <person name="Terry A.Y."/>
            <person name="Boore J.L."/>
            <person name="Grigoriev I.V."/>
            <person name="Lindberg D.R."/>
            <person name="Seaver E.C."/>
            <person name="Weisblat D.A."/>
            <person name="Putnam N.H."/>
            <person name="Rokhsar D.S."/>
        </authorList>
    </citation>
    <scope>NUCLEOTIDE SEQUENCE [LARGE SCALE GENOMIC DNA]</scope>
</reference>
<dbReference type="InterPro" id="IPR018378">
    <property type="entry name" value="C-type_lectin_CS"/>
</dbReference>
<dbReference type="EMBL" id="KB202237">
    <property type="protein sequence ID" value="ESO91685.1"/>
    <property type="molecule type" value="Genomic_DNA"/>
</dbReference>
<keyword evidence="2" id="KW-0472">Membrane</keyword>
<dbReference type="InterPro" id="IPR001304">
    <property type="entry name" value="C-type_lectin-like"/>
</dbReference>
<dbReference type="SUPFAM" id="SSF56436">
    <property type="entry name" value="C-type lectin-like"/>
    <property type="match status" value="2"/>
</dbReference>
<feature type="transmembrane region" description="Helical" evidence="2">
    <location>
        <begin position="411"/>
        <end position="436"/>
    </location>
</feature>
<keyword evidence="1" id="KW-1015">Disulfide bond</keyword>
<dbReference type="Pfam" id="PF00059">
    <property type="entry name" value="Lectin_C"/>
    <property type="match status" value="1"/>
</dbReference>
<dbReference type="PANTHER" id="PTHR22802">
    <property type="entry name" value="C-TYPE LECTIN SUPERFAMILY MEMBER"/>
    <property type="match status" value="1"/>
</dbReference>
<dbReference type="PROSITE" id="PS00615">
    <property type="entry name" value="C_TYPE_LECTIN_1"/>
    <property type="match status" value="1"/>
</dbReference>
<evidence type="ECO:0000313" key="5">
    <source>
        <dbReference type="Proteomes" id="UP000030746"/>
    </source>
</evidence>
<gene>
    <name evidence="4" type="ORF">LOTGIDRAFT_163414</name>
</gene>
<dbReference type="PANTHER" id="PTHR22802:SF458">
    <property type="entry name" value="C-TYPE LECTIN DOMAIN-CONTAINING PROTEIN"/>
    <property type="match status" value="1"/>
</dbReference>
<dbReference type="Gene3D" id="3.10.100.10">
    <property type="entry name" value="Mannose-Binding Protein A, subunit A"/>
    <property type="match status" value="2"/>
</dbReference>
<keyword evidence="5" id="KW-1185">Reference proteome</keyword>
<dbReference type="InterPro" id="IPR016186">
    <property type="entry name" value="C-type_lectin-like/link_sf"/>
</dbReference>
<accession>V4A9C5</accession>
<sequence>MSMFENEDPCDSENAILLPSLKTCLVYNNRAKTWIEAAQECERSGGSLYRLEDGRLQMEKNVRDCLGSHPQGATDMAFWIGAIGTWTPQWYWVNGSYLSPLDTCAVNTTGLTSPNSRDICSKYLSIDHCVATCRSDGAKYSVVTNQQTFPCCWCSNRSPEYPKVCSSERVTFGQTAQRPIWVYNTFSQTDLGIILDSSEIFTTSETLCGVIDDKTAVRRELSSEPCFTKNPFICDLGTAYRPCQLLINDHCMYIGEDKLNWAEARAVCRVMGGDLVLTVKDIDVINQFKPLIKGSHWVGATNYYWNFEPLSNVFGGSPDYESIACGHMHNDQANGDWDWSDAKCDTTKPFVCQYRPKTNVASVSSPFVCPWPIRVGRITNGPFVDITTGPPIGILPNDTAVSYVGSGGSTFPLAAIIAASIMALLILTCAILTIGFSRRRKRFVSNMRKSFKSDGFWAISKAPRHYFQLWNTPYSVYSDRKSDIDVDSLSTIHTGVFNEGSVSGYGYGYDEHGRPVYMMDGGDYIYGKINRTHSERSNIQPHVLRDPIQEVDENEETEVKTNLTNMSSMHSMTSLNPKEYMTLAAMMNFGDEQITGKSTLRNRPEVALVTSDVDLNFTVNHALPKKRTFSNASERTLEEIELPRGTTVELPTKMKQEDDVLY</sequence>
<evidence type="ECO:0000256" key="2">
    <source>
        <dbReference type="SAM" id="Phobius"/>
    </source>
</evidence>
<dbReference type="CTD" id="20239407"/>
<evidence type="ECO:0000259" key="3">
    <source>
        <dbReference type="PROSITE" id="PS50041"/>
    </source>
</evidence>
<evidence type="ECO:0000256" key="1">
    <source>
        <dbReference type="ARBA" id="ARBA00023157"/>
    </source>
</evidence>
<dbReference type="SMART" id="SM00034">
    <property type="entry name" value="CLECT"/>
    <property type="match status" value="2"/>
</dbReference>
<dbReference type="InterPro" id="IPR051004">
    <property type="entry name" value="DC-SIGN_domain-containing"/>
</dbReference>
<proteinExistence type="predicted"/>
<feature type="domain" description="C-type lectin" evidence="3">
    <location>
        <begin position="247"/>
        <end position="353"/>
    </location>
</feature>
<dbReference type="KEGG" id="lgi:LOTGIDRAFT_163414"/>
<keyword evidence="2" id="KW-0812">Transmembrane</keyword>
<dbReference type="CDD" id="cd00037">
    <property type="entry name" value="CLECT"/>
    <property type="match status" value="2"/>
</dbReference>
<evidence type="ECO:0000313" key="4">
    <source>
        <dbReference type="EMBL" id="ESO91685.1"/>
    </source>
</evidence>
<dbReference type="HOGENOM" id="CLU_414632_0_0_1"/>
<dbReference type="AlphaFoldDB" id="V4A9C5"/>
<dbReference type="OrthoDB" id="6072422at2759"/>